<accession>A0A498JD14</accession>
<organism evidence="1 2">
    <name type="scientific">Malus domestica</name>
    <name type="common">Apple</name>
    <name type="synonym">Pyrus malus</name>
    <dbReference type="NCBI Taxonomy" id="3750"/>
    <lineage>
        <taxon>Eukaryota</taxon>
        <taxon>Viridiplantae</taxon>
        <taxon>Streptophyta</taxon>
        <taxon>Embryophyta</taxon>
        <taxon>Tracheophyta</taxon>
        <taxon>Spermatophyta</taxon>
        <taxon>Magnoliopsida</taxon>
        <taxon>eudicotyledons</taxon>
        <taxon>Gunneridae</taxon>
        <taxon>Pentapetalae</taxon>
        <taxon>rosids</taxon>
        <taxon>fabids</taxon>
        <taxon>Rosales</taxon>
        <taxon>Rosaceae</taxon>
        <taxon>Amygdaloideae</taxon>
        <taxon>Maleae</taxon>
        <taxon>Malus</taxon>
    </lineage>
</organism>
<sequence length="83" mass="9477">MDQVSHVLESMSTPIDGKRCRVNLPEKWDQLRISLTSGVKSSRILVTTRQHDIVDTMRATSENDESCLLCFFLASLLLLLFCY</sequence>
<dbReference type="EMBL" id="RDQH01000334">
    <property type="protein sequence ID" value="RXH91281.1"/>
    <property type="molecule type" value="Genomic_DNA"/>
</dbReference>
<protein>
    <recommendedName>
        <fullName evidence="3">NB-ARC domain-containing protein</fullName>
    </recommendedName>
</protein>
<proteinExistence type="predicted"/>
<name>A0A498JD14_MALDO</name>
<gene>
    <name evidence="1" type="ORF">DVH24_020304</name>
</gene>
<comment type="caution">
    <text evidence="1">The sequence shown here is derived from an EMBL/GenBank/DDBJ whole genome shotgun (WGS) entry which is preliminary data.</text>
</comment>
<keyword evidence="2" id="KW-1185">Reference proteome</keyword>
<dbReference type="Proteomes" id="UP000290289">
    <property type="component" value="Chromosome 8"/>
</dbReference>
<reference evidence="1 2" key="1">
    <citation type="submission" date="2018-10" db="EMBL/GenBank/DDBJ databases">
        <title>A high-quality apple genome assembly.</title>
        <authorList>
            <person name="Hu J."/>
        </authorList>
    </citation>
    <scope>NUCLEOTIDE SEQUENCE [LARGE SCALE GENOMIC DNA]</scope>
    <source>
        <strain evidence="2">cv. HFTH1</strain>
        <tissue evidence="1">Young leaf</tissue>
    </source>
</reference>
<dbReference type="AlphaFoldDB" id="A0A498JD14"/>
<evidence type="ECO:0000313" key="1">
    <source>
        <dbReference type="EMBL" id="RXH91281.1"/>
    </source>
</evidence>
<evidence type="ECO:0008006" key="3">
    <source>
        <dbReference type="Google" id="ProtNLM"/>
    </source>
</evidence>
<evidence type="ECO:0000313" key="2">
    <source>
        <dbReference type="Proteomes" id="UP000290289"/>
    </source>
</evidence>